<comment type="caution">
    <text evidence="2">The sequence shown here is derived from an EMBL/GenBank/DDBJ whole genome shotgun (WGS) entry which is preliminary data.</text>
</comment>
<protein>
    <submittedName>
        <fullName evidence="2">CHU domain-containing protein</fullName>
    </submittedName>
    <submittedName>
        <fullName evidence="1">Gliding motility-associated C-terminal domain-containing protein</fullName>
    </submittedName>
</protein>
<dbReference type="Gene3D" id="2.60.40.10">
    <property type="entry name" value="Immunoglobulins"/>
    <property type="match status" value="2"/>
</dbReference>
<dbReference type="EMBL" id="QGGQ01000001">
    <property type="protein sequence ID" value="PWK25500.1"/>
    <property type="molecule type" value="Genomic_DNA"/>
</dbReference>
<evidence type="ECO:0000313" key="2">
    <source>
        <dbReference type="EMBL" id="PWK25500.1"/>
    </source>
</evidence>
<dbReference type="Pfam" id="PF13585">
    <property type="entry name" value="CHU_C"/>
    <property type="match status" value="1"/>
</dbReference>
<dbReference type="InterPro" id="IPR013783">
    <property type="entry name" value="Ig-like_fold"/>
</dbReference>
<evidence type="ECO:0000313" key="4">
    <source>
        <dbReference type="Proteomes" id="UP000651837"/>
    </source>
</evidence>
<dbReference type="InterPro" id="IPR036179">
    <property type="entry name" value="Ig-like_dom_sf"/>
</dbReference>
<dbReference type="OrthoDB" id="678019at2"/>
<sequence length="751" mass="80885">MKPTLNYHVRLFLIAFMLMGLNTISAQILVNAPEPADNPNLAGNTAWTAICAGVGGFNEYYVNISWAGTANSGNEFILELSDASGNFSNPVELLRVGDQNGNSSKEFSAAFSIPTDTRGQGYTMRVKSTDPEYTSSVSSPYHMYYMDVTTNINISADGSGVPPGMVCSTGPITLQVDNVPNPETYQYIWYMSGTPITGETGHTLNVSTSGMYYALIDYGNVCSGSGNTDSNIVDVTIGSGGQGIFINPPTKNILCAGETETLSINTTDPSWSYIWFKDGVQIPGATSSSYIVDASSADFEGDYQVEISASAICNEKSAAITMSNADEFTVTKDNAENMVLLPTQTKNLNIITTAISPTYKWFRNGSEISGETSNSLNVTQEGTYYAEITQSGGTCPGTIKNSETTTVVVPESFELITDYAAAYTACETTNIVLQVQTINAVLSDASKIDVTSDIATGFSYQWKMNGTDVSGATSNSISLTDTTENGDYTLEGTIGSYNATSNSLNVQLLTSETLNIQSTSTVYCSASDLVTLSTPTDLSGETFEWQKDGVTVNTTDSAFDIDAIGTYRLVLNKNGCSLTSNEITIQPLDESLITLDPSSDVVLPEGTSRTISASGGTAYRWFDASNNEISTTSSLNVSEAGTYTLIANIDNCEIFREINVTLLDTFKIPNVISVNGDGINDQWVLPNSYSNKADVNVIIYNEKGEELLNEYDYKNSWPSSSQAFPKQNMVFYYKIRNAQGILKQGTITVIR</sequence>
<dbReference type="RefSeq" id="WP_109648444.1">
    <property type="nucleotide sequence ID" value="NZ_JACWLN010000002.1"/>
</dbReference>
<proteinExistence type="predicted"/>
<evidence type="ECO:0000313" key="1">
    <source>
        <dbReference type="EMBL" id="MBD1260041.1"/>
    </source>
</evidence>
<dbReference type="SUPFAM" id="SSF48726">
    <property type="entry name" value="Immunoglobulin"/>
    <property type="match status" value="1"/>
</dbReference>
<organism evidence="2 3">
    <name type="scientific">Maribacter polysiphoniae</name>
    <dbReference type="NCBI Taxonomy" id="429344"/>
    <lineage>
        <taxon>Bacteria</taxon>
        <taxon>Pseudomonadati</taxon>
        <taxon>Bacteroidota</taxon>
        <taxon>Flavobacteriia</taxon>
        <taxon>Flavobacteriales</taxon>
        <taxon>Flavobacteriaceae</taxon>
        <taxon>Maribacter</taxon>
    </lineage>
</organism>
<dbReference type="AlphaFoldDB" id="A0A316ER12"/>
<name>A0A316ER12_9FLAO</name>
<accession>A0A316ER12</accession>
<dbReference type="Proteomes" id="UP000245667">
    <property type="component" value="Unassembled WGS sequence"/>
</dbReference>
<gene>
    <name evidence="1" type="ORF">HZY62_05535</name>
    <name evidence="2" type="ORF">LX92_00239</name>
</gene>
<dbReference type="Proteomes" id="UP000651837">
    <property type="component" value="Unassembled WGS sequence"/>
</dbReference>
<reference evidence="2 3" key="1">
    <citation type="submission" date="2018-05" db="EMBL/GenBank/DDBJ databases">
        <title>Genomic Encyclopedia of Archaeal and Bacterial Type Strains, Phase II (KMG-II): from individual species to whole genera.</title>
        <authorList>
            <person name="Goeker M."/>
        </authorList>
    </citation>
    <scope>NUCLEOTIDE SEQUENCE [LARGE SCALE GENOMIC DNA]</scope>
    <source>
        <strain evidence="2 3">DSM 23514</strain>
    </source>
</reference>
<evidence type="ECO:0000313" key="3">
    <source>
        <dbReference type="Proteomes" id="UP000245667"/>
    </source>
</evidence>
<dbReference type="EMBL" id="JACWLN010000002">
    <property type="protein sequence ID" value="MBD1260041.1"/>
    <property type="molecule type" value="Genomic_DNA"/>
</dbReference>
<keyword evidence="4" id="KW-1185">Reference proteome</keyword>
<reference evidence="1 4" key="2">
    <citation type="submission" date="2020-07" db="EMBL/GenBank/DDBJ databases">
        <title>The draft genome sequence of Maribacter polysiphoniae KCTC 22021.</title>
        <authorList>
            <person name="Mu L."/>
        </authorList>
    </citation>
    <scope>NUCLEOTIDE SEQUENCE [LARGE SCALE GENOMIC DNA]</scope>
    <source>
        <strain evidence="1 4">KCTC 22021</strain>
    </source>
</reference>